<accession>A0ACC1IZM7</accession>
<dbReference type="Proteomes" id="UP001150603">
    <property type="component" value="Unassembled WGS sequence"/>
</dbReference>
<feature type="non-terminal residue" evidence="1">
    <location>
        <position position="192"/>
    </location>
</feature>
<organism evidence="1 2">
    <name type="scientific">Linderina macrospora</name>
    <dbReference type="NCBI Taxonomy" id="4868"/>
    <lineage>
        <taxon>Eukaryota</taxon>
        <taxon>Fungi</taxon>
        <taxon>Fungi incertae sedis</taxon>
        <taxon>Zoopagomycota</taxon>
        <taxon>Kickxellomycotina</taxon>
        <taxon>Kickxellomycetes</taxon>
        <taxon>Kickxellales</taxon>
        <taxon>Kickxellaceae</taxon>
        <taxon>Linderina</taxon>
    </lineage>
</organism>
<comment type="caution">
    <text evidence="1">The sequence shown here is derived from an EMBL/GenBank/DDBJ whole genome shotgun (WGS) entry which is preliminary data.</text>
</comment>
<name>A0ACC1IZM7_9FUNG</name>
<reference evidence="1" key="1">
    <citation type="submission" date="2022-07" db="EMBL/GenBank/DDBJ databases">
        <title>Phylogenomic reconstructions and comparative analyses of Kickxellomycotina fungi.</title>
        <authorList>
            <person name="Reynolds N.K."/>
            <person name="Stajich J.E."/>
            <person name="Barry K."/>
            <person name="Grigoriev I.V."/>
            <person name="Crous P."/>
            <person name="Smith M.E."/>
        </authorList>
    </citation>
    <scope>NUCLEOTIDE SEQUENCE</scope>
    <source>
        <strain evidence="1">NRRL 5244</strain>
    </source>
</reference>
<protein>
    <submittedName>
        <fullName evidence="1">Uncharacterized protein</fullName>
    </submittedName>
</protein>
<dbReference type="EMBL" id="JANBPW010005766">
    <property type="protein sequence ID" value="KAJ1931937.1"/>
    <property type="molecule type" value="Genomic_DNA"/>
</dbReference>
<gene>
    <name evidence="1" type="ORF">FBU59_006541</name>
</gene>
<sequence length="192" mass="21678">MDDDNRFQTHTPVPLRQARPPENAMADSEMGSRRSLFAQLLKGPRIGRHRSLDLGVIDKGKAQRGLQIPNLVREYQLLQQQLLQDLPEQVLPHTSHWQLVAENAVNAIVTIRFCQAVAFDTTSAVASEASGFVVDKERGIILTNRHVACAGPFVGEAVFQNREQVNVHTIYRDPIHDFGFLRYSPSDVKYYD</sequence>
<evidence type="ECO:0000313" key="2">
    <source>
        <dbReference type="Proteomes" id="UP001150603"/>
    </source>
</evidence>
<evidence type="ECO:0000313" key="1">
    <source>
        <dbReference type="EMBL" id="KAJ1931937.1"/>
    </source>
</evidence>
<proteinExistence type="predicted"/>
<keyword evidence="2" id="KW-1185">Reference proteome</keyword>